<protein>
    <recommendedName>
        <fullName evidence="2">DUF7903 domain-containing protein</fullName>
    </recommendedName>
</protein>
<feature type="domain" description="DUF7903" evidence="2">
    <location>
        <begin position="43"/>
        <end position="395"/>
    </location>
</feature>
<keyword evidence="4" id="KW-1185">Reference proteome</keyword>
<dbReference type="Pfam" id="PF25475">
    <property type="entry name" value="DUF7903"/>
    <property type="match status" value="1"/>
</dbReference>
<feature type="compositionally biased region" description="Basic residues" evidence="1">
    <location>
        <begin position="1"/>
        <end position="11"/>
    </location>
</feature>
<dbReference type="EMBL" id="JAWXYG010000002">
    <property type="protein sequence ID" value="KAK4282962.1"/>
    <property type="molecule type" value="Genomic_DNA"/>
</dbReference>
<comment type="caution">
    <text evidence="3">The sequence shown here is derived from an EMBL/GenBank/DDBJ whole genome shotgun (WGS) entry which is preliminary data.</text>
</comment>
<evidence type="ECO:0000256" key="1">
    <source>
        <dbReference type="SAM" id="MobiDB-lite"/>
    </source>
</evidence>
<feature type="region of interest" description="Disordered" evidence="1">
    <location>
        <begin position="1"/>
        <end position="42"/>
    </location>
</feature>
<evidence type="ECO:0000313" key="3">
    <source>
        <dbReference type="EMBL" id="KAK4282962.1"/>
    </source>
</evidence>
<evidence type="ECO:0000313" key="4">
    <source>
        <dbReference type="Proteomes" id="UP001293593"/>
    </source>
</evidence>
<reference evidence="3" key="1">
    <citation type="submission" date="2023-10" db="EMBL/GenBank/DDBJ databases">
        <title>Chromosome-level genome of the transformable northern wattle, Acacia crassicarpa.</title>
        <authorList>
            <person name="Massaro I."/>
            <person name="Sinha N.R."/>
            <person name="Poethig S."/>
            <person name="Leichty A.R."/>
        </authorList>
    </citation>
    <scope>NUCLEOTIDE SEQUENCE</scope>
    <source>
        <strain evidence="3">Acra3RX</strain>
        <tissue evidence="3">Leaf</tissue>
    </source>
</reference>
<accession>A0AAE1TF21</accession>
<dbReference type="Proteomes" id="UP001293593">
    <property type="component" value="Unassembled WGS sequence"/>
</dbReference>
<evidence type="ECO:0000259" key="2">
    <source>
        <dbReference type="Pfam" id="PF25475"/>
    </source>
</evidence>
<dbReference type="PANTHER" id="PTHR35481:SF1">
    <property type="entry name" value="DNA-DIRECTED RNA POLYMERASE SUBUNIT ALPHA"/>
    <property type="match status" value="1"/>
</dbReference>
<dbReference type="PANTHER" id="PTHR35481">
    <property type="entry name" value="DNA-DIRECTED RNA POLYMERASE SUBUNIT ALPHA"/>
    <property type="match status" value="1"/>
</dbReference>
<organism evidence="3 4">
    <name type="scientific">Acacia crassicarpa</name>
    <name type="common">northern wattle</name>
    <dbReference type="NCBI Taxonomy" id="499986"/>
    <lineage>
        <taxon>Eukaryota</taxon>
        <taxon>Viridiplantae</taxon>
        <taxon>Streptophyta</taxon>
        <taxon>Embryophyta</taxon>
        <taxon>Tracheophyta</taxon>
        <taxon>Spermatophyta</taxon>
        <taxon>Magnoliopsida</taxon>
        <taxon>eudicotyledons</taxon>
        <taxon>Gunneridae</taxon>
        <taxon>Pentapetalae</taxon>
        <taxon>rosids</taxon>
        <taxon>fabids</taxon>
        <taxon>Fabales</taxon>
        <taxon>Fabaceae</taxon>
        <taxon>Caesalpinioideae</taxon>
        <taxon>mimosoid clade</taxon>
        <taxon>Acacieae</taxon>
        <taxon>Acacia</taxon>
    </lineage>
</organism>
<dbReference type="InterPro" id="IPR057225">
    <property type="entry name" value="DUF7903"/>
</dbReference>
<dbReference type="AlphaFoldDB" id="A0AAE1TF21"/>
<name>A0AAE1TF21_9FABA</name>
<sequence length="403" mass="45715">MAYVPPHKRHSKDSGAPLPSPERIPPHSKKNPNVNPSNSYAGRSGKIIYAEQAVSRWYAVGLDDHSRLPPSVSLRPISLESIERKIGEKPLILVTTSQLTGDMGVTCTRSPAEIITENVLHDLLSSFENVRSQMQVRSSEEVKPTLVARFGKVLFHGRPFAAQEAMQKGFAAGVRLGHFKRSFYTNIPTPYMEKITSEESPKIGFNFEEEKDVFHVKLSDASRPDATISCKCRVIKEPKKLQMYKIELNQVRHMVADISSLTKNLDLRLMLCSKRILTDLKDDEMQCIQDLIHSAILDPNVKGGLRWALGKTCSRDRFSVVGVWHTIAKTYRTPSLRLKVRHADRFDFRTSTGESTSEVYLKLKRIVSKLQVCEVDMGLISEMLEQELRLIWDHFLNCDHFLG</sequence>
<proteinExistence type="predicted"/>
<gene>
    <name evidence="3" type="ORF">QN277_014272</name>
</gene>